<comment type="similarity">
    <text evidence="1">Belongs to the WD repeat WDR48 family.</text>
</comment>
<organism evidence="6">
    <name type="scientific">Capitella teleta</name>
    <name type="common">Polychaete worm</name>
    <dbReference type="NCBI Taxonomy" id="283909"/>
    <lineage>
        <taxon>Eukaryota</taxon>
        <taxon>Metazoa</taxon>
        <taxon>Spiralia</taxon>
        <taxon>Lophotrochozoa</taxon>
        <taxon>Annelida</taxon>
        <taxon>Polychaeta</taxon>
        <taxon>Sedentaria</taxon>
        <taxon>Scolecida</taxon>
        <taxon>Capitellidae</taxon>
        <taxon>Capitella</taxon>
    </lineage>
</organism>
<dbReference type="SMART" id="SM00320">
    <property type="entry name" value="WD40"/>
    <property type="match status" value="7"/>
</dbReference>
<feature type="repeat" description="WD" evidence="4">
    <location>
        <begin position="206"/>
        <end position="247"/>
    </location>
</feature>
<accession>R7UW60</accession>
<keyword evidence="3" id="KW-0677">Repeat</keyword>
<reference evidence="7" key="3">
    <citation type="submission" date="2015-06" db="UniProtKB">
        <authorList>
            <consortium name="EnsemblMetazoa"/>
        </authorList>
    </citation>
    <scope>IDENTIFICATION</scope>
</reference>
<dbReference type="FunFam" id="2.130.10.10:FF:000543">
    <property type="entry name" value="WD repeat-containing protein 48 homolog"/>
    <property type="match status" value="1"/>
</dbReference>
<reference evidence="6 8" key="2">
    <citation type="journal article" date="2013" name="Nature">
        <title>Insights into bilaterian evolution from three spiralian genomes.</title>
        <authorList>
            <person name="Simakov O."/>
            <person name="Marletaz F."/>
            <person name="Cho S.J."/>
            <person name="Edsinger-Gonzales E."/>
            <person name="Havlak P."/>
            <person name="Hellsten U."/>
            <person name="Kuo D.H."/>
            <person name="Larsson T."/>
            <person name="Lv J."/>
            <person name="Arendt D."/>
            <person name="Savage R."/>
            <person name="Osoegawa K."/>
            <person name="de Jong P."/>
            <person name="Grimwood J."/>
            <person name="Chapman J.A."/>
            <person name="Shapiro H."/>
            <person name="Aerts A."/>
            <person name="Otillar R.P."/>
            <person name="Terry A.Y."/>
            <person name="Boore J.L."/>
            <person name="Grigoriev I.V."/>
            <person name="Lindberg D.R."/>
            <person name="Seaver E.C."/>
            <person name="Weisblat D.A."/>
            <person name="Putnam N.H."/>
            <person name="Rokhsar D.S."/>
        </authorList>
    </citation>
    <scope>NUCLEOTIDE SEQUENCE</scope>
    <source>
        <strain evidence="6 8">I ESC-2004</strain>
    </source>
</reference>
<dbReference type="PRINTS" id="PR00320">
    <property type="entry name" value="GPROTEINBRPT"/>
</dbReference>
<dbReference type="InterPro" id="IPR020472">
    <property type="entry name" value="WD40_PAC1"/>
</dbReference>
<feature type="compositionally biased region" description="Low complexity" evidence="5">
    <location>
        <begin position="607"/>
        <end position="630"/>
    </location>
</feature>
<evidence type="ECO:0000256" key="4">
    <source>
        <dbReference type="PROSITE-ProRule" id="PRU00221"/>
    </source>
</evidence>
<dbReference type="Proteomes" id="UP000014760">
    <property type="component" value="Unassembled WGS sequence"/>
</dbReference>
<reference evidence="8" key="1">
    <citation type="submission" date="2012-12" db="EMBL/GenBank/DDBJ databases">
        <authorList>
            <person name="Hellsten U."/>
            <person name="Grimwood J."/>
            <person name="Chapman J.A."/>
            <person name="Shapiro H."/>
            <person name="Aerts A."/>
            <person name="Otillar R.P."/>
            <person name="Terry A.Y."/>
            <person name="Boore J.L."/>
            <person name="Simakov O."/>
            <person name="Marletaz F."/>
            <person name="Cho S.-J."/>
            <person name="Edsinger-Gonzales E."/>
            <person name="Havlak P."/>
            <person name="Kuo D.-H."/>
            <person name="Larsson T."/>
            <person name="Lv J."/>
            <person name="Arendt D."/>
            <person name="Savage R."/>
            <person name="Osoegawa K."/>
            <person name="de Jong P."/>
            <person name="Lindberg D.R."/>
            <person name="Seaver E.C."/>
            <person name="Weisblat D.A."/>
            <person name="Putnam N.H."/>
            <person name="Grigoriev I.V."/>
            <person name="Rokhsar D.S."/>
        </authorList>
    </citation>
    <scope>NUCLEOTIDE SEQUENCE</scope>
    <source>
        <strain evidence="8">I ESC-2004</strain>
    </source>
</reference>
<dbReference type="PANTHER" id="PTHR19862:SF14">
    <property type="entry name" value="WD REPEAT-CONTAINING PROTEIN 48"/>
    <property type="match status" value="1"/>
</dbReference>
<dbReference type="Pfam" id="PF11816">
    <property type="entry name" value="DUF3337"/>
    <property type="match status" value="1"/>
</dbReference>
<dbReference type="InterPro" id="IPR015943">
    <property type="entry name" value="WD40/YVTN_repeat-like_dom_sf"/>
</dbReference>
<evidence type="ECO:0000313" key="8">
    <source>
        <dbReference type="Proteomes" id="UP000014760"/>
    </source>
</evidence>
<dbReference type="EMBL" id="KB297448">
    <property type="protein sequence ID" value="ELU10512.1"/>
    <property type="molecule type" value="Genomic_DNA"/>
</dbReference>
<evidence type="ECO:0000256" key="3">
    <source>
        <dbReference type="ARBA" id="ARBA00022737"/>
    </source>
</evidence>
<dbReference type="InterPro" id="IPR051246">
    <property type="entry name" value="WDR48"/>
</dbReference>
<feature type="repeat" description="WD" evidence="4">
    <location>
        <begin position="164"/>
        <end position="205"/>
    </location>
</feature>
<dbReference type="InterPro" id="IPR001680">
    <property type="entry name" value="WD40_rpt"/>
</dbReference>
<dbReference type="PROSITE" id="PS50294">
    <property type="entry name" value="WD_REPEATS_REGION"/>
    <property type="match status" value="5"/>
</dbReference>
<dbReference type="Gene3D" id="2.130.10.10">
    <property type="entry name" value="YVTN repeat-like/Quinoprotein amine dehydrogenase"/>
    <property type="match status" value="2"/>
</dbReference>
<dbReference type="GO" id="GO:0043130">
    <property type="term" value="F:ubiquitin binding"/>
    <property type="evidence" value="ECO:0007669"/>
    <property type="project" value="TreeGrafter"/>
</dbReference>
<evidence type="ECO:0000313" key="6">
    <source>
        <dbReference type="EMBL" id="ELU10512.1"/>
    </source>
</evidence>
<dbReference type="EnsemblMetazoa" id="CapteT223811">
    <property type="protein sequence ID" value="CapteP223811"/>
    <property type="gene ID" value="CapteG223811"/>
</dbReference>
<dbReference type="OrthoDB" id="2421129at2759"/>
<dbReference type="InterPro" id="IPR036322">
    <property type="entry name" value="WD40_repeat_dom_sf"/>
</dbReference>
<dbReference type="AlphaFoldDB" id="R7UW60"/>
<dbReference type="PROSITE" id="PS50082">
    <property type="entry name" value="WD_REPEATS_2"/>
    <property type="match status" value="5"/>
</dbReference>
<keyword evidence="8" id="KW-1185">Reference proteome</keyword>
<protein>
    <submittedName>
        <fullName evidence="6 7">Uncharacterized protein</fullName>
    </submittedName>
</protein>
<name>R7UW60_CAPTE</name>
<evidence type="ECO:0000256" key="5">
    <source>
        <dbReference type="SAM" id="MobiDB-lite"/>
    </source>
</evidence>
<evidence type="ECO:0000256" key="1">
    <source>
        <dbReference type="ARBA" id="ARBA00006917"/>
    </source>
</evidence>
<gene>
    <name evidence="6" type="ORF">CAPTEDRAFT_223811</name>
</gene>
<dbReference type="SUPFAM" id="SSF50978">
    <property type="entry name" value="WD40 repeat-like"/>
    <property type="match status" value="1"/>
</dbReference>
<feature type="region of interest" description="Disordered" evidence="5">
    <location>
        <begin position="607"/>
        <end position="642"/>
    </location>
</feature>
<dbReference type="PROSITE" id="PS00678">
    <property type="entry name" value="WD_REPEATS_1"/>
    <property type="match status" value="2"/>
</dbReference>
<evidence type="ECO:0000313" key="7">
    <source>
        <dbReference type="EnsemblMetazoa" id="CapteP223811"/>
    </source>
</evidence>
<dbReference type="STRING" id="283909.R7UW60"/>
<dbReference type="PANTHER" id="PTHR19862">
    <property type="entry name" value="WD REPEAT-CONTAINING PROTEIN 48"/>
    <property type="match status" value="1"/>
</dbReference>
<dbReference type="Pfam" id="PF00400">
    <property type="entry name" value="WD40"/>
    <property type="match status" value="6"/>
</dbReference>
<feature type="repeat" description="WD" evidence="4">
    <location>
        <begin position="113"/>
        <end position="154"/>
    </location>
</feature>
<dbReference type="InterPro" id="IPR021772">
    <property type="entry name" value="WDR48/Bun107"/>
</dbReference>
<sequence>MATHHRQPGTTLRKKVQVSYVIRDELEKQHRSGVNSLKFDPHLNRLYSAGRDSIIRTWNTKTMKDPYIQSMEHHTDWVNDIVLCCNGRTLISASSDTTVKVWNAHKGFCMSTLRTHKDYVKSLAYARDREQVASAGLDRAIFLWDVNTLTALTASNNTVTTSSLNGNKDSIYSLAMNSPGTVIVSGSTEKVLRVWDPRTCQKLMKLKGHSDNVKSLTINKEGTQCLSGSSDGTIKLWSLGQQRCIATYKAHEDGIWALQANDNFTVVYSGGRDRKIWATDLRIGEPTLICEEAAPVLKIELTEQNSMWVSTTSSCIKNWVFVAMEGFSLKGVNLQPPCSYEDVDPSPINTQPEHIIQGGASIRQYNVLNDKRHIITKDTDNNVAVYDALTASKVEDLGQISLEEELKRRFKMVYIPNWFTVDLKTGLLTIHLEEADCFAAWVSAKEVGMGQSNDGSDPKLNFGGLILQALLEYWPKTHTAEVMETDHFNSESQPSDNRKGGNPYFSVPGHTPVIFSEVGGRTMFRLLCRDAAGETEQMMLNEVVPPWVMDITVDMNMPKFNKIPFFLQPHSSSGIKCLKKDRLSASDMLQVRKVIEHVYEKVINQGSETGSASAGTAGAGGTNSTTGSQAEKSEGTEKEEDLASIAEEKVELLCNDQVLDANLDLRTVRHFIWKSGGELTLHYRPINTK</sequence>
<dbReference type="FunCoup" id="R7UW60">
    <property type="interactions" value="2685"/>
</dbReference>
<dbReference type="CDD" id="cd17041">
    <property type="entry name" value="Ubl_WDR48"/>
    <property type="match status" value="1"/>
</dbReference>
<dbReference type="GO" id="GO:0000724">
    <property type="term" value="P:double-strand break repair via homologous recombination"/>
    <property type="evidence" value="ECO:0007669"/>
    <property type="project" value="TreeGrafter"/>
</dbReference>
<feature type="repeat" description="WD" evidence="4">
    <location>
        <begin position="71"/>
        <end position="112"/>
    </location>
</feature>
<dbReference type="OMA" id="IRHYHIL"/>
<dbReference type="EMBL" id="AMQN01006040">
    <property type="status" value="NOT_ANNOTATED_CDS"/>
    <property type="molecule type" value="Genomic_DNA"/>
</dbReference>
<dbReference type="InterPro" id="IPR019775">
    <property type="entry name" value="WD40_repeat_CS"/>
</dbReference>
<keyword evidence="2 4" id="KW-0853">WD repeat</keyword>
<evidence type="ECO:0000256" key="2">
    <source>
        <dbReference type="ARBA" id="ARBA00022574"/>
    </source>
</evidence>
<proteinExistence type="inferred from homology"/>
<dbReference type="CDD" id="cd00200">
    <property type="entry name" value="WD40"/>
    <property type="match status" value="1"/>
</dbReference>
<dbReference type="HOGENOM" id="CLU_014960_0_1_1"/>
<feature type="repeat" description="WD" evidence="4">
    <location>
        <begin position="27"/>
        <end position="68"/>
    </location>
</feature>